<feature type="non-terminal residue" evidence="1">
    <location>
        <position position="1"/>
    </location>
</feature>
<keyword evidence="1" id="KW-0413">Isomerase</keyword>
<evidence type="ECO:0000313" key="2">
    <source>
        <dbReference type="Proteomes" id="UP000477543"/>
    </source>
</evidence>
<dbReference type="EMBL" id="WYDN01000222">
    <property type="protein sequence ID" value="NAZ18108.1"/>
    <property type="molecule type" value="Genomic_DNA"/>
</dbReference>
<reference evidence="1 2" key="1">
    <citation type="submission" date="2020-01" db="EMBL/GenBank/DDBJ databases">
        <title>Glutamicibacter soli M275.</title>
        <authorList>
            <person name="Meng X."/>
        </authorList>
    </citation>
    <scope>NUCLEOTIDE SEQUENCE [LARGE SCALE GENOMIC DNA]</scope>
    <source>
        <strain evidence="1 2">M275</strain>
    </source>
</reference>
<name>A0A6L9GAD2_9MICC</name>
<gene>
    <name evidence="1" type="ORF">GT020_18960</name>
</gene>
<dbReference type="SUPFAM" id="SSF51658">
    <property type="entry name" value="Xylose isomerase-like"/>
    <property type="match status" value="1"/>
</dbReference>
<dbReference type="GO" id="GO:0016853">
    <property type="term" value="F:isomerase activity"/>
    <property type="evidence" value="ECO:0007669"/>
    <property type="project" value="UniProtKB-KW"/>
</dbReference>
<dbReference type="PANTHER" id="PTHR43489">
    <property type="entry name" value="ISOMERASE"/>
    <property type="match status" value="1"/>
</dbReference>
<accession>A0A6L9GAD2</accession>
<keyword evidence="1" id="KW-0670">Pyruvate</keyword>
<comment type="caution">
    <text evidence="1">The sequence shown here is derived from an EMBL/GenBank/DDBJ whole genome shotgun (WGS) entry which is preliminary data.</text>
</comment>
<dbReference type="Proteomes" id="UP000477543">
    <property type="component" value="Unassembled WGS sequence"/>
</dbReference>
<dbReference type="Gene3D" id="3.20.20.150">
    <property type="entry name" value="Divalent-metal-dependent TIM barrel enzymes"/>
    <property type="match status" value="1"/>
</dbReference>
<dbReference type="PANTHER" id="PTHR43489:SF3">
    <property type="entry name" value="XYLOSE ISOMERASE DOMAIN PROTEIN TIM BARREL"/>
    <property type="match status" value="1"/>
</dbReference>
<sequence length="72" mass="7890">TENHQWLAHYHVAGNPGRHEPDDSQELNYPAICRAVRDSGFTGYVAQEFIPSDPAPDAAAQALRQAVLTCDV</sequence>
<evidence type="ECO:0000313" key="1">
    <source>
        <dbReference type="EMBL" id="NAZ18108.1"/>
    </source>
</evidence>
<protein>
    <submittedName>
        <fullName evidence="1">Hydroxypyruvate isomerase</fullName>
    </submittedName>
</protein>
<proteinExistence type="predicted"/>
<organism evidence="1 2">
    <name type="scientific">Glutamicibacter soli</name>
    <dbReference type="NCBI Taxonomy" id="453836"/>
    <lineage>
        <taxon>Bacteria</taxon>
        <taxon>Bacillati</taxon>
        <taxon>Actinomycetota</taxon>
        <taxon>Actinomycetes</taxon>
        <taxon>Micrococcales</taxon>
        <taxon>Micrococcaceae</taxon>
        <taxon>Glutamicibacter</taxon>
    </lineage>
</organism>
<dbReference type="AlphaFoldDB" id="A0A6L9GAD2"/>
<dbReference type="InterPro" id="IPR036237">
    <property type="entry name" value="Xyl_isomerase-like_sf"/>
</dbReference>
<dbReference type="InterPro" id="IPR050417">
    <property type="entry name" value="Sugar_Epim/Isomerase"/>
</dbReference>